<dbReference type="Gene3D" id="2.40.170.20">
    <property type="entry name" value="TonB-dependent receptor, beta-barrel domain"/>
    <property type="match status" value="1"/>
</dbReference>
<dbReference type="InterPro" id="IPR037066">
    <property type="entry name" value="Plug_dom_sf"/>
</dbReference>
<dbReference type="InterPro" id="IPR036942">
    <property type="entry name" value="Beta-barrel_TonB_sf"/>
</dbReference>
<evidence type="ECO:0000256" key="9">
    <source>
        <dbReference type="RuleBase" id="RU003357"/>
    </source>
</evidence>
<accession>A0ABP9DFS5</accession>
<evidence type="ECO:0000259" key="11">
    <source>
        <dbReference type="Pfam" id="PF00593"/>
    </source>
</evidence>
<dbReference type="Proteomes" id="UP001500298">
    <property type="component" value="Unassembled WGS sequence"/>
</dbReference>
<keyword evidence="3 8" id="KW-1134">Transmembrane beta strand</keyword>
<dbReference type="InterPro" id="IPR012910">
    <property type="entry name" value="Plug_dom"/>
</dbReference>
<evidence type="ECO:0000256" key="4">
    <source>
        <dbReference type="ARBA" id="ARBA00022692"/>
    </source>
</evidence>
<dbReference type="Pfam" id="PF13715">
    <property type="entry name" value="CarbopepD_reg_2"/>
    <property type="match status" value="1"/>
</dbReference>
<evidence type="ECO:0000256" key="8">
    <source>
        <dbReference type="PROSITE-ProRule" id="PRU01360"/>
    </source>
</evidence>
<evidence type="ECO:0000256" key="1">
    <source>
        <dbReference type="ARBA" id="ARBA00004571"/>
    </source>
</evidence>
<evidence type="ECO:0000256" key="3">
    <source>
        <dbReference type="ARBA" id="ARBA00022452"/>
    </source>
</evidence>
<evidence type="ECO:0000313" key="14">
    <source>
        <dbReference type="Proteomes" id="UP001500298"/>
    </source>
</evidence>
<sequence>MTMSIKQHSLFSLLIVLSLGIVSTVSAQQGRIQGQVTHAGQPVEFVSVGLKGSKIGTTTGKDGTYVLDHIPVGKYTLQLSSVGYLSIKQTVEVQEEVTLQLNFVLEEDEKQMEEVVVTGTMKPTFVSDSPVKIDVVTSKQLEIFLPTASTSLVENMQLVNGVQEVVACGVCYTNSISINGLPGPYTAVLMDGTPIYGNLASVYGLNGIPNMIVDRFEVIKGPSSTLYGSEAVAGVINIITKDPAEQPLLSLDIMGTSHLESFGNIAIAPKIGKSSGYIGLNYAYINDFDDANGDGFGDAANMDRYSLFTKWNIYRKSGKKFTLAGKYYYEDRRNGVEEYLADRNYRTLRGSDTIYGESIYTNRTELFGTYELNTAPSLKVDFSLSHHDQDSYYGSDHYVAQQQIAFANFLWNTNWKKHDILTGLTARYNAYDDNSVATEVEQNGQVINQPNNQFIPGIFVQDEWTIRDNFTLLSGLRMDHYNSHGVIFAPRLSTKWKPSEWTTVRSNFGTGFRIVNLFTEDHAFVTGQREVVIKEELQPEESYNLSLNINQVYASMGGSGSIDVEAYYTHFTNKIIPDYDTPGQIIYANSEGYARTMGVGVTVDHNFDFPLAMNLGVNVQRATETEQNDAGSWETNAIPFAPEWSGVGSINYQWKEKRMVFAYTARVTGVMTLPEVYDLNDQGVPLETPRPTRSTPFSLHNIQVSKQFNKGFSFYTGIQNLFNFRQEASPLIGYNDPNRPIGFSDYFDTSYAYAPNHGRELYLGIKWEY</sequence>
<evidence type="ECO:0000256" key="10">
    <source>
        <dbReference type="SAM" id="SignalP"/>
    </source>
</evidence>
<evidence type="ECO:0000313" key="13">
    <source>
        <dbReference type="EMBL" id="GAA4838569.1"/>
    </source>
</evidence>
<comment type="subcellular location">
    <subcellularLocation>
        <location evidence="1 8">Cell outer membrane</location>
        <topology evidence="1 8">Multi-pass membrane protein</topology>
    </subcellularLocation>
</comment>
<dbReference type="InterPro" id="IPR000531">
    <property type="entry name" value="Beta-barrel_TonB"/>
</dbReference>
<dbReference type="SUPFAM" id="SSF56935">
    <property type="entry name" value="Porins"/>
    <property type="match status" value="1"/>
</dbReference>
<keyword evidence="14" id="KW-1185">Reference proteome</keyword>
<name>A0ABP9DFS5_9BACT</name>
<dbReference type="SUPFAM" id="SSF49464">
    <property type="entry name" value="Carboxypeptidase regulatory domain-like"/>
    <property type="match status" value="1"/>
</dbReference>
<dbReference type="Gene3D" id="2.60.40.1120">
    <property type="entry name" value="Carboxypeptidase-like, regulatory domain"/>
    <property type="match status" value="1"/>
</dbReference>
<feature type="chain" id="PRO_5046336731" evidence="10">
    <location>
        <begin position="28"/>
        <end position="769"/>
    </location>
</feature>
<keyword evidence="2 8" id="KW-0813">Transport</keyword>
<keyword evidence="13" id="KW-0675">Receptor</keyword>
<feature type="signal peptide" evidence="10">
    <location>
        <begin position="1"/>
        <end position="27"/>
    </location>
</feature>
<dbReference type="Pfam" id="PF00593">
    <property type="entry name" value="TonB_dep_Rec_b-barrel"/>
    <property type="match status" value="1"/>
</dbReference>
<dbReference type="InterPro" id="IPR008969">
    <property type="entry name" value="CarboxyPept-like_regulatory"/>
</dbReference>
<feature type="domain" description="TonB-dependent receptor-like beta-barrel" evidence="11">
    <location>
        <begin position="318"/>
        <end position="721"/>
    </location>
</feature>
<reference evidence="14" key="1">
    <citation type="journal article" date="2019" name="Int. J. Syst. Evol. Microbiol.">
        <title>The Global Catalogue of Microorganisms (GCM) 10K type strain sequencing project: providing services to taxonomists for standard genome sequencing and annotation.</title>
        <authorList>
            <consortium name="The Broad Institute Genomics Platform"/>
            <consortium name="The Broad Institute Genome Sequencing Center for Infectious Disease"/>
            <person name="Wu L."/>
            <person name="Ma J."/>
        </authorList>
    </citation>
    <scope>NUCLEOTIDE SEQUENCE [LARGE SCALE GENOMIC DNA]</scope>
    <source>
        <strain evidence="14">JCM 18326</strain>
    </source>
</reference>
<comment type="similarity">
    <text evidence="8 9">Belongs to the TonB-dependent receptor family.</text>
</comment>
<dbReference type="Pfam" id="PF07715">
    <property type="entry name" value="Plug"/>
    <property type="match status" value="1"/>
</dbReference>
<dbReference type="EMBL" id="BAABJX010000036">
    <property type="protein sequence ID" value="GAA4838569.1"/>
    <property type="molecule type" value="Genomic_DNA"/>
</dbReference>
<keyword evidence="5 9" id="KW-0798">TonB box</keyword>
<dbReference type="Gene3D" id="2.170.130.10">
    <property type="entry name" value="TonB-dependent receptor, plug domain"/>
    <property type="match status" value="1"/>
</dbReference>
<gene>
    <name evidence="13" type="ORF">GCM10023331_24750</name>
</gene>
<evidence type="ECO:0000259" key="12">
    <source>
        <dbReference type="Pfam" id="PF07715"/>
    </source>
</evidence>
<keyword evidence="6 8" id="KW-0472">Membrane</keyword>
<dbReference type="RefSeq" id="WP_345372257.1">
    <property type="nucleotide sequence ID" value="NZ_BAABJX010000036.1"/>
</dbReference>
<evidence type="ECO:0000256" key="2">
    <source>
        <dbReference type="ARBA" id="ARBA00022448"/>
    </source>
</evidence>
<keyword evidence="7 8" id="KW-0998">Cell outer membrane</keyword>
<dbReference type="PANTHER" id="PTHR30069:SF57">
    <property type="entry name" value="TONB-DEPENDENT RECEPTOR"/>
    <property type="match status" value="1"/>
</dbReference>
<proteinExistence type="inferred from homology"/>
<dbReference type="InterPro" id="IPR039426">
    <property type="entry name" value="TonB-dep_rcpt-like"/>
</dbReference>
<dbReference type="PROSITE" id="PS52016">
    <property type="entry name" value="TONB_DEPENDENT_REC_3"/>
    <property type="match status" value="1"/>
</dbReference>
<keyword evidence="10" id="KW-0732">Signal</keyword>
<evidence type="ECO:0000256" key="6">
    <source>
        <dbReference type="ARBA" id="ARBA00023136"/>
    </source>
</evidence>
<organism evidence="13 14">
    <name type="scientific">Algivirga pacifica</name>
    <dbReference type="NCBI Taxonomy" id="1162670"/>
    <lineage>
        <taxon>Bacteria</taxon>
        <taxon>Pseudomonadati</taxon>
        <taxon>Bacteroidota</taxon>
        <taxon>Cytophagia</taxon>
        <taxon>Cytophagales</taxon>
        <taxon>Flammeovirgaceae</taxon>
        <taxon>Algivirga</taxon>
    </lineage>
</organism>
<protein>
    <submittedName>
        <fullName evidence="13">TonB-dependent receptor</fullName>
    </submittedName>
</protein>
<keyword evidence="4 8" id="KW-0812">Transmembrane</keyword>
<evidence type="ECO:0000256" key="5">
    <source>
        <dbReference type="ARBA" id="ARBA00023077"/>
    </source>
</evidence>
<feature type="domain" description="TonB-dependent receptor plug" evidence="12">
    <location>
        <begin position="127"/>
        <end position="235"/>
    </location>
</feature>
<dbReference type="PANTHER" id="PTHR30069">
    <property type="entry name" value="TONB-DEPENDENT OUTER MEMBRANE RECEPTOR"/>
    <property type="match status" value="1"/>
</dbReference>
<comment type="caution">
    <text evidence="13">The sequence shown here is derived from an EMBL/GenBank/DDBJ whole genome shotgun (WGS) entry which is preliminary data.</text>
</comment>
<evidence type="ECO:0000256" key="7">
    <source>
        <dbReference type="ARBA" id="ARBA00023237"/>
    </source>
</evidence>